<organism evidence="2 3">
    <name type="scientific">Cylindrobasidium torrendii FP15055 ss-10</name>
    <dbReference type="NCBI Taxonomy" id="1314674"/>
    <lineage>
        <taxon>Eukaryota</taxon>
        <taxon>Fungi</taxon>
        <taxon>Dikarya</taxon>
        <taxon>Basidiomycota</taxon>
        <taxon>Agaricomycotina</taxon>
        <taxon>Agaricomycetes</taxon>
        <taxon>Agaricomycetidae</taxon>
        <taxon>Agaricales</taxon>
        <taxon>Marasmiineae</taxon>
        <taxon>Physalacriaceae</taxon>
        <taxon>Cylindrobasidium</taxon>
    </lineage>
</organism>
<reference evidence="2 3" key="1">
    <citation type="journal article" date="2015" name="Fungal Genet. Biol.">
        <title>Evolution of novel wood decay mechanisms in Agaricales revealed by the genome sequences of Fistulina hepatica and Cylindrobasidium torrendii.</title>
        <authorList>
            <person name="Floudas D."/>
            <person name="Held B.W."/>
            <person name="Riley R."/>
            <person name="Nagy L.G."/>
            <person name="Koehler G."/>
            <person name="Ransdell A.S."/>
            <person name="Younus H."/>
            <person name="Chow J."/>
            <person name="Chiniquy J."/>
            <person name="Lipzen A."/>
            <person name="Tritt A."/>
            <person name="Sun H."/>
            <person name="Haridas S."/>
            <person name="LaButti K."/>
            <person name="Ohm R.A."/>
            <person name="Kues U."/>
            <person name="Blanchette R.A."/>
            <person name="Grigoriev I.V."/>
            <person name="Minto R.E."/>
            <person name="Hibbett D.S."/>
        </authorList>
    </citation>
    <scope>NUCLEOTIDE SEQUENCE [LARGE SCALE GENOMIC DNA]</scope>
    <source>
        <strain evidence="2 3">FP15055 ss-10</strain>
    </source>
</reference>
<proteinExistence type="predicted"/>
<gene>
    <name evidence="2" type="ORF">CYLTODRAFT_427461</name>
</gene>
<evidence type="ECO:0000313" key="3">
    <source>
        <dbReference type="Proteomes" id="UP000054007"/>
    </source>
</evidence>
<feature type="compositionally biased region" description="Basic and acidic residues" evidence="1">
    <location>
        <begin position="133"/>
        <end position="145"/>
    </location>
</feature>
<evidence type="ECO:0000256" key="1">
    <source>
        <dbReference type="SAM" id="MobiDB-lite"/>
    </source>
</evidence>
<dbReference type="EMBL" id="KN880909">
    <property type="protein sequence ID" value="KIY61599.1"/>
    <property type="molecule type" value="Genomic_DNA"/>
</dbReference>
<feature type="compositionally biased region" description="Polar residues" evidence="1">
    <location>
        <begin position="89"/>
        <end position="99"/>
    </location>
</feature>
<evidence type="ECO:0008006" key="4">
    <source>
        <dbReference type="Google" id="ProtNLM"/>
    </source>
</evidence>
<feature type="region of interest" description="Disordered" evidence="1">
    <location>
        <begin position="74"/>
        <end position="156"/>
    </location>
</feature>
<accession>A0A0D7AUS0</accession>
<feature type="compositionally biased region" description="Basic and acidic residues" evidence="1">
    <location>
        <begin position="1"/>
        <end position="10"/>
    </location>
</feature>
<name>A0A0D7AUS0_9AGAR</name>
<evidence type="ECO:0000313" key="2">
    <source>
        <dbReference type="EMBL" id="KIY61599.1"/>
    </source>
</evidence>
<dbReference type="AlphaFoldDB" id="A0A0D7AUS0"/>
<keyword evidence="3" id="KW-1185">Reference proteome</keyword>
<sequence length="204" mass="22369">MADNPHHHLDPSSVAKDNNYASDPRIFSVSGLALSSSARNGGTQAALDLGLATMGERWSITAANKNFPFPITSTIDNSTRPIHPANPHGSRTSSTSAGGHTSEDAHSSGSLEPTRYNPRAINRAKVSSSKSLSELKRREQRTEGTRRRRAGIAQHTQDLHDRFQALNTAAMQLEADNHALEKEIMYWKGFRRACELMQVPVRNG</sequence>
<protein>
    <recommendedName>
        <fullName evidence="4">BZIP domain-containing protein</fullName>
    </recommendedName>
</protein>
<feature type="region of interest" description="Disordered" evidence="1">
    <location>
        <begin position="1"/>
        <end position="20"/>
    </location>
</feature>
<dbReference type="Proteomes" id="UP000054007">
    <property type="component" value="Unassembled WGS sequence"/>
</dbReference>